<sequence>MYCNKVKTKKGVVWECMEDAPPDPVTGKRRRVSARDKNKGIAKAKVEEKIDQLTEHGLLVAGSKANITFEQLADLWLKHVTENKKNSTKYSYEYHVKRFNKYVSRIDVRSFTRKMYQNVLNAMMKDGYSENTIINAHAAAKKIFRQAVIWDIIKNSPADYVKPPKKLKTVEEIEKDEVLELFFEEDLLEKFLKASLKDGLKDDAYFLHTLSFSGMRVGENCALTEDDIDFTSNTIRITKTMYNISGNTSQFEITTPKTQKSIRTIPFGPRLAFIFKRQIAIMKEERLKNGKDFNPRKFLAVNHEGNPRTPRFIHYRIQRLAKLINYKGKANPHKFRHSHVSLMAAAGISQDVIMDRMGHSDSSTTRKVYTHVTKQAKIEAPIIMEEKFGKMLDF</sequence>
<comment type="caution">
    <text evidence="7">The sequence shown here is derived from an EMBL/GenBank/DDBJ whole genome shotgun (WGS) entry which is preliminary data.</text>
</comment>
<dbReference type="InterPro" id="IPR011010">
    <property type="entry name" value="DNA_brk_join_enz"/>
</dbReference>
<dbReference type="PANTHER" id="PTHR30349:SF64">
    <property type="entry name" value="PROPHAGE INTEGRASE INTD-RELATED"/>
    <property type="match status" value="1"/>
</dbReference>
<dbReference type="InterPro" id="IPR044068">
    <property type="entry name" value="CB"/>
</dbReference>
<dbReference type="InterPro" id="IPR050090">
    <property type="entry name" value="Tyrosine_recombinase_XerCD"/>
</dbReference>
<evidence type="ECO:0000256" key="2">
    <source>
        <dbReference type="ARBA" id="ARBA00023125"/>
    </source>
</evidence>
<keyword evidence="8" id="KW-1185">Reference proteome</keyword>
<evidence type="ECO:0008006" key="9">
    <source>
        <dbReference type="Google" id="ProtNLM"/>
    </source>
</evidence>
<keyword evidence="2 4" id="KW-0238">DNA-binding</keyword>
<dbReference type="Proteomes" id="UP000239047">
    <property type="component" value="Unassembled WGS sequence"/>
</dbReference>
<organism evidence="7 8">
    <name type="scientific">Jeotgalibacillus proteolyticus</name>
    <dbReference type="NCBI Taxonomy" id="2082395"/>
    <lineage>
        <taxon>Bacteria</taxon>
        <taxon>Bacillati</taxon>
        <taxon>Bacillota</taxon>
        <taxon>Bacilli</taxon>
        <taxon>Bacillales</taxon>
        <taxon>Caryophanaceae</taxon>
        <taxon>Jeotgalibacillus</taxon>
    </lineage>
</organism>
<keyword evidence="3" id="KW-0233">DNA recombination</keyword>
<dbReference type="Pfam" id="PF00589">
    <property type="entry name" value="Phage_integrase"/>
    <property type="match status" value="1"/>
</dbReference>
<dbReference type="GO" id="GO:0003677">
    <property type="term" value="F:DNA binding"/>
    <property type="evidence" value="ECO:0007669"/>
    <property type="project" value="UniProtKB-UniRule"/>
</dbReference>
<feature type="domain" description="Core-binding (CB)" evidence="6">
    <location>
        <begin position="67"/>
        <end position="148"/>
    </location>
</feature>
<dbReference type="InterPro" id="IPR013762">
    <property type="entry name" value="Integrase-like_cat_sf"/>
</dbReference>
<dbReference type="InterPro" id="IPR010998">
    <property type="entry name" value="Integrase_recombinase_N"/>
</dbReference>
<accession>A0A2S5GAP8</accession>
<dbReference type="PROSITE" id="PS51898">
    <property type="entry name" value="TYR_RECOMBINASE"/>
    <property type="match status" value="1"/>
</dbReference>
<evidence type="ECO:0000259" key="5">
    <source>
        <dbReference type="PROSITE" id="PS51898"/>
    </source>
</evidence>
<evidence type="ECO:0000256" key="3">
    <source>
        <dbReference type="ARBA" id="ARBA00023172"/>
    </source>
</evidence>
<evidence type="ECO:0000256" key="1">
    <source>
        <dbReference type="ARBA" id="ARBA00008857"/>
    </source>
</evidence>
<dbReference type="InterPro" id="IPR025269">
    <property type="entry name" value="SAM-like_dom"/>
</dbReference>
<evidence type="ECO:0000256" key="4">
    <source>
        <dbReference type="PROSITE-ProRule" id="PRU01248"/>
    </source>
</evidence>
<gene>
    <name evidence="7" type="ORF">C4B60_10855</name>
</gene>
<dbReference type="OrthoDB" id="9803188at2"/>
<dbReference type="InterPro" id="IPR002104">
    <property type="entry name" value="Integrase_catalytic"/>
</dbReference>
<reference evidence="7 8" key="1">
    <citation type="submission" date="2018-02" db="EMBL/GenBank/DDBJ databases">
        <title>Jeotgalibacillus proteolyticum sp. nov. a protease producing bacterium isolated from ocean sediments of Laizhou Bay.</title>
        <authorList>
            <person name="Li Y."/>
        </authorList>
    </citation>
    <scope>NUCLEOTIDE SEQUENCE [LARGE SCALE GENOMIC DNA]</scope>
    <source>
        <strain evidence="7 8">22-7</strain>
    </source>
</reference>
<proteinExistence type="inferred from homology"/>
<dbReference type="GO" id="GO:0006310">
    <property type="term" value="P:DNA recombination"/>
    <property type="evidence" value="ECO:0007669"/>
    <property type="project" value="UniProtKB-KW"/>
</dbReference>
<evidence type="ECO:0000259" key="6">
    <source>
        <dbReference type="PROSITE" id="PS51900"/>
    </source>
</evidence>
<dbReference type="CDD" id="cd01189">
    <property type="entry name" value="INT_ICEBs1_C_like"/>
    <property type="match status" value="1"/>
</dbReference>
<comment type="similarity">
    <text evidence="1">Belongs to the 'phage' integrase family.</text>
</comment>
<dbReference type="Pfam" id="PF13102">
    <property type="entry name" value="Phage_int_SAM_5"/>
    <property type="match status" value="1"/>
</dbReference>
<dbReference type="EMBL" id="PREZ01000004">
    <property type="protein sequence ID" value="PPA70082.1"/>
    <property type="molecule type" value="Genomic_DNA"/>
</dbReference>
<dbReference type="Gene3D" id="1.10.443.10">
    <property type="entry name" value="Intergrase catalytic core"/>
    <property type="match status" value="1"/>
</dbReference>
<name>A0A2S5GAP8_9BACL</name>
<evidence type="ECO:0000313" key="7">
    <source>
        <dbReference type="EMBL" id="PPA70082.1"/>
    </source>
</evidence>
<protein>
    <recommendedName>
        <fullName evidence="9">Site-specific integrase</fullName>
    </recommendedName>
</protein>
<dbReference type="PANTHER" id="PTHR30349">
    <property type="entry name" value="PHAGE INTEGRASE-RELATED"/>
    <property type="match status" value="1"/>
</dbReference>
<evidence type="ECO:0000313" key="8">
    <source>
        <dbReference type="Proteomes" id="UP000239047"/>
    </source>
</evidence>
<dbReference type="SUPFAM" id="SSF56349">
    <property type="entry name" value="DNA breaking-rejoining enzymes"/>
    <property type="match status" value="1"/>
</dbReference>
<feature type="domain" description="Tyr recombinase" evidence="5">
    <location>
        <begin position="178"/>
        <end position="382"/>
    </location>
</feature>
<dbReference type="GO" id="GO:0015074">
    <property type="term" value="P:DNA integration"/>
    <property type="evidence" value="ECO:0007669"/>
    <property type="project" value="InterPro"/>
</dbReference>
<dbReference type="Gene3D" id="1.10.150.130">
    <property type="match status" value="1"/>
</dbReference>
<dbReference type="AlphaFoldDB" id="A0A2S5GAP8"/>
<dbReference type="PROSITE" id="PS51900">
    <property type="entry name" value="CB"/>
    <property type="match status" value="1"/>
</dbReference>